<organism evidence="1">
    <name type="scientific">marine sediment metagenome</name>
    <dbReference type="NCBI Taxonomy" id="412755"/>
    <lineage>
        <taxon>unclassified sequences</taxon>
        <taxon>metagenomes</taxon>
        <taxon>ecological metagenomes</taxon>
    </lineage>
</organism>
<name>X0W5T1_9ZZZZ</name>
<sequence>MTWPKDIQVVLDETKPLTWDRGNRLPLYLWPARSPGGVDDQRAEQIVKVLNERGVGLISSWRPGAKQREKSLSDALQIARIQTRLGLRVNVNANACLYSFFNGDPRTAHIDEAGKPF</sequence>
<evidence type="ECO:0000313" key="1">
    <source>
        <dbReference type="EMBL" id="GAG18662.1"/>
    </source>
</evidence>
<protein>
    <submittedName>
        <fullName evidence="1">Uncharacterized protein</fullName>
    </submittedName>
</protein>
<dbReference type="AlphaFoldDB" id="X0W5T1"/>
<comment type="caution">
    <text evidence="1">The sequence shown here is derived from an EMBL/GenBank/DDBJ whole genome shotgun (WGS) entry which is preliminary data.</text>
</comment>
<accession>X0W5T1</accession>
<feature type="non-terminal residue" evidence="1">
    <location>
        <position position="117"/>
    </location>
</feature>
<reference evidence="1" key="1">
    <citation type="journal article" date="2014" name="Front. Microbiol.">
        <title>High frequency of phylogenetically diverse reductive dehalogenase-homologous genes in deep subseafloor sedimentary metagenomes.</title>
        <authorList>
            <person name="Kawai M."/>
            <person name="Futagami T."/>
            <person name="Toyoda A."/>
            <person name="Takaki Y."/>
            <person name="Nishi S."/>
            <person name="Hori S."/>
            <person name="Arai W."/>
            <person name="Tsubouchi T."/>
            <person name="Morono Y."/>
            <person name="Uchiyama I."/>
            <person name="Ito T."/>
            <person name="Fujiyama A."/>
            <person name="Inagaki F."/>
            <person name="Takami H."/>
        </authorList>
    </citation>
    <scope>NUCLEOTIDE SEQUENCE</scope>
    <source>
        <strain evidence="1">Expedition CK06-06</strain>
    </source>
</reference>
<dbReference type="EMBL" id="BARS01030166">
    <property type="protein sequence ID" value="GAG18662.1"/>
    <property type="molecule type" value="Genomic_DNA"/>
</dbReference>
<proteinExistence type="predicted"/>
<gene>
    <name evidence="1" type="ORF">S01H1_47069</name>
</gene>